<reference evidence="14 15" key="1">
    <citation type="journal article" date="2021" name="Comput. Struct. Biotechnol. J.">
        <title>De novo genome assembly of the potent medicinal plant Rehmannia glutinosa using nanopore technology.</title>
        <authorList>
            <person name="Ma L."/>
            <person name="Dong C."/>
            <person name="Song C."/>
            <person name="Wang X."/>
            <person name="Zheng X."/>
            <person name="Niu Y."/>
            <person name="Chen S."/>
            <person name="Feng W."/>
        </authorList>
    </citation>
    <scope>NUCLEOTIDE SEQUENCE [LARGE SCALE GENOMIC DNA]</scope>
    <source>
        <strain evidence="14">DH-2019</strain>
    </source>
</reference>
<feature type="transmembrane region" description="Helical" evidence="10">
    <location>
        <begin position="495"/>
        <end position="519"/>
    </location>
</feature>
<accession>A0ABR0VVF5</accession>
<keyword evidence="15" id="KW-1185">Reference proteome</keyword>
<evidence type="ECO:0000256" key="9">
    <source>
        <dbReference type="ARBA" id="ARBA00023136"/>
    </source>
</evidence>
<proteinExistence type="inferred from homology"/>
<feature type="transmembrane region" description="Helical" evidence="10">
    <location>
        <begin position="465"/>
        <end position="489"/>
    </location>
</feature>
<feature type="transmembrane region" description="Helical" evidence="10">
    <location>
        <begin position="377"/>
        <end position="397"/>
    </location>
</feature>
<feature type="transmembrane region" description="Helical" evidence="10">
    <location>
        <begin position="231"/>
        <end position="254"/>
    </location>
</feature>
<evidence type="ECO:0000313" key="14">
    <source>
        <dbReference type="EMBL" id="KAK6139228.1"/>
    </source>
</evidence>
<feature type="compositionally biased region" description="Gly residues" evidence="11">
    <location>
        <begin position="18"/>
        <end position="34"/>
    </location>
</feature>
<comment type="similarity">
    <text evidence="2 10">Belongs to the HAK/KUP transporter (TC 2.A.72.3) family.</text>
</comment>
<evidence type="ECO:0000256" key="5">
    <source>
        <dbReference type="ARBA" id="ARBA00022692"/>
    </source>
</evidence>
<keyword evidence="6 10" id="KW-0630">Potassium</keyword>
<evidence type="ECO:0000256" key="11">
    <source>
        <dbReference type="SAM" id="MobiDB-lite"/>
    </source>
</evidence>
<comment type="caution">
    <text evidence="14">The sequence shown here is derived from an EMBL/GenBank/DDBJ whole genome shotgun (WGS) entry which is preliminary data.</text>
</comment>
<evidence type="ECO:0000256" key="1">
    <source>
        <dbReference type="ARBA" id="ARBA00004651"/>
    </source>
</evidence>
<evidence type="ECO:0000256" key="7">
    <source>
        <dbReference type="ARBA" id="ARBA00022989"/>
    </source>
</evidence>
<dbReference type="PANTHER" id="PTHR30540">
    <property type="entry name" value="OSMOTIC STRESS POTASSIUM TRANSPORTER"/>
    <property type="match status" value="1"/>
</dbReference>
<feature type="transmembrane region" description="Helical" evidence="10">
    <location>
        <begin position="266"/>
        <end position="286"/>
    </location>
</feature>
<evidence type="ECO:0000313" key="15">
    <source>
        <dbReference type="Proteomes" id="UP001318860"/>
    </source>
</evidence>
<keyword evidence="5 10" id="KW-0812">Transmembrane</keyword>
<evidence type="ECO:0000256" key="2">
    <source>
        <dbReference type="ARBA" id="ARBA00008440"/>
    </source>
</evidence>
<keyword evidence="8 10" id="KW-0406">Ion transport</keyword>
<feature type="domain" description="K+ potassium transporter integral membrane" evidence="12">
    <location>
        <begin position="105"/>
        <end position="594"/>
    </location>
</feature>
<dbReference type="EMBL" id="JABTTQ020000466">
    <property type="protein sequence ID" value="KAK6139228.1"/>
    <property type="molecule type" value="Genomic_DNA"/>
</dbReference>
<evidence type="ECO:0000256" key="8">
    <source>
        <dbReference type="ARBA" id="ARBA00023065"/>
    </source>
</evidence>
<sequence length="816" mass="89423">MEGDGIEECSVRLLGSSASGGSGGAGGGGGGGGSFRWVNGSEVDSESPPWSLVGDEEGKEGYGSVRRRLIKRPKRVDSFDVEAMEIAGSHGHHHKDDSLWRTVALAFQTLGVVYGDMGTSPLYVFSDVFSKVPITSDVDVLGTLSLVMYTIALIPLVKYVFVVLKANDNGEGGTFALYSLICRYANVNLLPNRQPADEHISSFKLKLPTPELERALNIKEALEHKSYLKKVLLLLVLMGTSMIIGDGILTPAISVMSAVSGLEGRIPGFGTDALVVTSIVILLGLFSIQRIGTSKVGFMFAPALALWFFSLGSIGIYNLFKYDISVVRAVNPAYIYLFFKKNSTKAWSALGGCVLCITGAEAMFADLGHFSVPSIQIAFTTVVFPCLLLAYMGQAAYLIKHPHSADKIFYDSVPEGLFWPVFVTATIAAIIASQAMISASFSCVKQAMALGCFPRLKIIHTSRKLMGQIYIPVINYFLMVMCIIVVAVFRSTTEIANAYGIAEVGVMIVSTTLVTLVMLLIWRTSLLFALCFPIVFGTIELIYLSAVLSKILEGGWLPLAFASFFLCVMYTWNYGSVLKYHSEVRGKISMDLMLELGSSLGTVRVPGIGLLYNELVQGIPSVFGQFLLDLPAIHSTIVFVCIKYVPIPVVPQEERFLFRRSLEKFLRKEAQDLALETNIHELDLDSVSMRSRDDDDVVQDFDGIGELKVPLMHDQRLGETGTSTRANVPELPASVMLEEEDPSLEYELSALREASDSGFTYLLGDGDVRANKNSIFLKKLVVNYFYAFLRRNCRGGAATMKVPHMNIMQVRMTYMV</sequence>
<organism evidence="14 15">
    <name type="scientific">Rehmannia glutinosa</name>
    <name type="common">Chinese foxglove</name>
    <dbReference type="NCBI Taxonomy" id="99300"/>
    <lineage>
        <taxon>Eukaryota</taxon>
        <taxon>Viridiplantae</taxon>
        <taxon>Streptophyta</taxon>
        <taxon>Embryophyta</taxon>
        <taxon>Tracheophyta</taxon>
        <taxon>Spermatophyta</taxon>
        <taxon>Magnoliopsida</taxon>
        <taxon>eudicotyledons</taxon>
        <taxon>Gunneridae</taxon>
        <taxon>Pentapetalae</taxon>
        <taxon>asterids</taxon>
        <taxon>lamiids</taxon>
        <taxon>Lamiales</taxon>
        <taxon>Orobanchaceae</taxon>
        <taxon>Rehmannieae</taxon>
        <taxon>Rehmannia</taxon>
    </lineage>
</organism>
<keyword evidence="7 10" id="KW-1133">Transmembrane helix</keyword>
<feature type="region of interest" description="Disordered" evidence="11">
    <location>
        <begin position="1"/>
        <end position="58"/>
    </location>
</feature>
<gene>
    <name evidence="14" type="ORF">DH2020_027024</name>
</gene>
<evidence type="ECO:0000256" key="10">
    <source>
        <dbReference type="RuleBase" id="RU321113"/>
    </source>
</evidence>
<feature type="domain" description="K+ potassium transporter C-terminal" evidence="13">
    <location>
        <begin position="606"/>
        <end position="814"/>
    </location>
</feature>
<dbReference type="InterPro" id="IPR003855">
    <property type="entry name" value="K+_transporter"/>
</dbReference>
<comment type="caution">
    <text evidence="10">Lacks conserved residue(s) required for the propagation of feature annotation.</text>
</comment>
<comment type="function">
    <text evidence="10">Potassium transporter.</text>
</comment>
<dbReference type="Pfam" id="PF22776">
    <property type="entry name" value="K_trans_C"/>
    <property type="match status" value="1"/>
</dbReference>
<dbReference type="InterPro" id="IPR053952">
    <property type="entry name" value="K_trans_C"/>
</dbReference>
<feature type="transmembrane region" description="Helical" evidence="10">
    <location>
        <begin position="140"/>
        <end position="161"/>
    </location>
</feature>
<evidence type="ECO:0000256" key="3">
    <source>
        <dbReference type="ARBA" id="ARBA00022448"/>
    </source>
</evidence>
<dbReference type="NCBIfam" id="TIGR00794">
    <property type="entry name" value="kup"/>
    <property type="match status" value="1"/>
</dbReference>
<feature type="transmembrane region" description="Helical" evidence="10">
    <location>
        <begin position="346"/>
        <end position="365"/>
    </location>
</feature>
<feature type="transmembrane region" description="Helical" evidence="10">
    <location>
        <begin position="554"/>
        <end position="572"/>
    </location>
</feature>
<evidence type="ECO:0000256" key="6">
    <source>
        <dbReference type="ARBA" id="ARBA00022958"/>
    </source>
</evidence>
<dbReference type="Pfam" id="PF02705">
    <property type="entry name" value="K_trans"/>
    <property type="match status" value="1"/>
</dbReference>
<feature type="transmembrane region" description="Helical" evidence="10">
    <location>
        <begin position="526"/>
        <end position="548"/>
    </location>
</feature>
<keyword evidence="3" id="KW-0813">Transport</keyword>
<feature type="transmembrane region" description="Helical" evidence="10">
    <location>
        <begin position="298"/>
        <end position="320"/>
    </location>
</feature>
<feature type="transmembrane region" description="Helical" evidence="10">
    <location>
        <begin position="417"/>
        <end position="444"/>
    </location>
</feature>
<evidence type="ECO:0000259" key="13">
    <source>
        <dbReference type="Pfam" id="PF22776"/>
    </source>
</evidence>
<evidence type="ECO:0000259" key="12">
    <source>
        <dbReference type="Pfam" id="PF02705"/>
    </source>
</evidence>
<keyword evidence="4 10" id="KW-0633">Potassium transport</keyword>
<name>A0ABR0VVF5_REHGL</name>
<dbReference type="Proteomes" id="UP001318860">
    <property type="component" value="Unassembled WGS sequence"/>
</dbReference>
<dbReference type="PANTHER" id="PTHR30540:SF4">
    <property type="entry name" value="POTASSIUM TRANSPORTER 12-RELATED"/>
    <property type="match status" value="1"/>
</dbReference>
<dbReference type="InterPro" id="IPR053951">
    <property type="entry name" value="K_trans_N"/>
</dbReference>
<evidence type="ECO:0000256" key="4">
    <source>
        <dbReference type="ARBA" id="ARBA00022538"/>
    </source>
</evidence>
<comment type="subcellular location">
    <subcellularLocation>
        <location evidence="1">Cell membrane</location>
        <topology evidence="1">Multi-pass membrane protein</topology>
    </subcellularLocation>
    <subcellularLocation>
        <location evidence="10">Membrane</location>
        <topology evidence="10">Multi-pass membrane protein</topology>
    </subcellularLocation>
</comment>
<keyword evidence="9 10" id="KW-0472">Membrane</keyword>
<protein>
    <recommendedName>
        <fullName evidence="10">Potassium transporter</fullName>
    </recommendedName>
</protein>